<reference evidence="2 3" key="1">
    <citation type="submission" date="2016-11" db="EMBL/GenBank/DDBJ databases">
        <authorList>
            <person name="Jaros S."/>
            <person name="Januszkiewicz K."/>
            <person name="Wedrychowicz H."/>
        </authorList>
    </citation>
    <scope>NUCLEOTIDE SEQUENCE [LARGE SCALE GENOMIC DNA]</scope>
    <source>
        <strain evidence="2 3">DSM 25660</strain>
    </source>
</reference>
<dbReference type="AlphaFoldDB" id="A0A1M5E2S3"/>
<proteinExistence type="predicted"/>
<dbReference type="Proteomes" id="UP000184147">
    <property type="component" value="Unassembled WGS sequence"/>
</dbReference>
<gene>
    <name evidence="2" type="ORF">SAMN05444377_11744</name>
</gene>
<dbReference type="EMBL" id="FQVQ01000017">
    <property type="protein sequence ID" value="SHF73568.1"/>
    <property type="molecule type" value="Genomic_DNA"/>
</dbReference>
<organism evidence="2 3">
    <name type="scientific">Flavobacterium fontis</name>
    <dbReference type="NCBI Taxonomy" id="1124188"/>
    <lineage>
        <taxon>Bacteria</taxon>
        <taxon>Pseudomonadati</taxon>
        <taxon>Bacteroidota</taxon>
        <taxon>Flavobacteriia</taxon>
        <taxon>Flavobacteriales</taxon>
        <taxon>Flavobacteriaceae</taxon>
        <taxon>Flavobacterium</taxon>
    </lineage>
</organism>
<evidence type="ECO:0000256" key="1">
    <source>
        <dbReference type="SAM" id="Phobius"/>
    </source>
</evidence>
<feature type="transmembrane region" description="Helical" evidence="1">
    <location>
        <begin position="12"/>
        <end position="32"/>
    </location>
</feature>
<keyword evidence="3" id="KW-1185">Reference proteome</keyword>
<evidence type="ECO:0000313" key="2">
    <source>
        <dbReference type="EMBL" id="SHF73568.1"/>
    </source>
</evidence>
<sequence length="187" mass="22242">MISRKLIYSKLFILIISLTLVILILAIIPFIYDRKQIIDNSEIIIGNDMRHKYLNVVITRNDSVLKFKSLNNNLIRFKSNNGIYHLKIFIKNTEAISKKFQILENKPKYIYVFLESENSNYYKYYDSIVSTKIAKQTEKRILSRDELREKLKEIKKGISIADLEKLGYNVEKEKIKLYLRDKPFPRD</sequence>
<keyword evidence="1" id="KW-1133">Transmembrane helix</keyword>
<dbReference type="STRING" id="1124188.SAMN05444377_11744"/>
<accession>A0A1M5E2S3</accession>
<keyword evidence="1" id="KW-0472">Membrane</keyword>
<evidence type="ECO:0000313" key="3">
    <source>
        <dbReference type="Proteomes" id="UP000184147"/>
    </source>
</evidence>
<name>A0A1M5E2S3_9FLAO</name>
<keyword evidence="1" id="KW-0812">Transmembrane</keyword>
<protein>
    <submittedName>
        <fullName evidence="2">Uncharacterized protein</fullName>
    </submittedName>
</protein>